<organism evidence="7 8">
    <name type="scientific">Occallatibacter riparius</name>
    <dbReference type="NCBI Taxonomy" id="1002689"/>
    <lineage>
        <taxon>Bacteria</taxon>
        <taxon>Pseudomonadati</taxon>
        <taxon>Acidobacteriota</taxon>
        <taxon>Terriglobia</taxon>
        <taxon>Terriglobales</taxon>
        <taxon>Acidobacteriaceae</taxon>
        <taxon>Occallatibacter</taxon>
    </lineage>
</organism>
<keyword evidence="4" id="KW-0676">Redox-active center</keyword>
<dbReference type="KEGG" id="orp:MOP44_08185"/>
<evidence type="ECO:0000256" key="4">
    <source>
        <dbReference type="ARBA" id="ARBA00023284"/>
    </source>
</evidence>
<evidence type="ECO:0000256" key="1">
    <source>
        <dbReference type="ARBA" id="ARBA00004196"/>
    </source>
</evidence>
<dbReference type="InterPro" id="IPR050553">
    <property type="entry name" value="Thioredoxin_ResA/DsbE_sf"/>
</dbReference>
<evidence type="ECO:0000256" key="2">
    <source>
        <dbReference type="ARBA" id="ARBA00022748"/>
    </source>
</evidence>
<name>A0A9J7BXJ6_9BACT</name>
<dbReference type="SUPFAM" id="SSF52833">
    <property type="entry name" value="Thioredoxin-like"/>
    <property type="match status" value="1"/>
</dbReference>
<keyword evidence="8" id="KW-1185">Reference proteome</keyword>
<dbReference type="Proteomes" id="UP001059380">
    <property type="component" value="Chromosome"/>
</dbReference>
<keyword evidence="3" id="KW-1015">Disulfide bond</keyword>
<proteinExistence type="predicted"/>
<dbReference type="InterPro" id="IPR036249">
    <property type="entry name" value="Thioredoxin-like_sf"/>
</dbReference>
<dbReference type="RefSeq" id="WP_260795536.1">
    <property type="nucleotide sequence ID" value="NZ_CP093313.1"/>
</dbReference>
<dbReference type="GO" id="GO:0016491">
    <property type="term" value="F:oxidoreductase activity"/>
    <property type="evidence" value="ECO:0007669"/>
    <property type="project" value="InterPro"/>
</dbReference>
<evidence type="ECO:0000256" key="3">
    <source>
        <dbReference type="ARBA" id="ARBA00023157"/>
    </source>
</evidence>
<comment type="subcellular location">
    <subcellularLocation>
        <location evidence="1">Cell envelope</location>
    </subcellularLocation>
</comment>
<gene>
    <name evidence="7" type="ORF">MOP44_08185</name>
</gene>
<dbReference type="InterPro" id="IPR013740">
    <property type="entry name" value="Redoxin"/>
</dbReference>
<evidence type="ECO:0000256" key="5">
    <source>
        <dbReference type="SAM" id="SignalP"/>
    </source>
</evidence>
<sequence>MQRLPRFIAVLSVCVCLGLPAFAKRAPDPGFKTLDGQSRKLSALRGQIVVVNFWATWCGPCQEELPRLAQIASSYEGKPVKFVTISIDAQKDRAKIPGVLERLKVPADSWVGGDTDMLADFGLDNIVPGTAVLDEHGEVIARIMGEAREADVRTAVDWLLGGRTGPVPASLTKRY</sequence>
<evidence type="ECO:0000313" key="7">
    <source>
        <dbReference type="EMBL" id="UWZ85909.1"/>
    </source>
</evidence>
<keyword evidence="5" id="KW-0732">Signal</keyword>
<dbReference type="GO" id="GO:0017004">
    <property type="term" value="P:cytochrome complex assembly"/>
    <property type="evidence" value="ECO:0007669"/>
    <property type="project" value="UniProtKB-KW"/>
</dbReference>
<dbReference type="PROSITE" id="PS51352">
    <property type="entry name" value="THIOREDOXIN_2"/>
    <property type="match status" value="1"/>
</dbReference>
<dbReference type="Pfam" id="PF08534">
    <property type="entry name" value="Redoxin"/>
    <property type="match status" value="1"/>
</dbReference>
<feature type="chain" id="PRO_5039893526" evidence="5">
    <location>
        <begin position="24"/>
        <end position="175"/>
    </location>
</feature>
<feature type="domain" description="Thioredoxin" evidence="6">
    <location>
        <begin position="20"/>
        <end position="161"/>
    </location>
</feature>
<protein>
    <submittedName>
        <fullName evidence="7">TlpA family protein disulfide reductase</fullName>
    </submittedName>
</protein>
<dbReference type="Gene3D" id="3.40.30.10">
    <property type="entry name" value="Glutaredoxin"/>
    <property type="match status" value="1"/>
</dbReference>
<evidence type="ECO:0000259" key="6">
    <source>
        <dbReference type="PROSITE" id="PS51352"/>
    </source>
</evidence>
<evidence type="ECO:0000313" key="8">
    <source>
        <dbReference type="Proteomes" id="UP001059380"/>
    </source>
</evidence>
<feature type="signal peptide" evidence="5">
    <location>
        <begin position="1"/>
        <end position="23"/>
    </location>
</feature>
<dbReference type="EMBL" id="CP093313">
    <property type="protein sequence ID" value="UWZ85909.1"/>
    <property type="molecule type" value="Genomic_DNA"/>
</dbReference>
<reference evidence="7" key="1">
    <citation type="submission" date="2021-04" db="EMBL/GenBank/DDBJ databases">
        <title>Phylogenetic analysis of Acidobacteriaceae.</title>
        <authorList>
            <person name="Qiu L."/>
            <person name="Zhang Q."/>
        </authorList>
    </citation>
    <scope>NUCLEOTIDE SEQUENCE</scope>
    <source>
        <strain evidence="7">DSM 25168</strain>
    </source>
</reference>
<dbReference type="CDD" id="cd02966">
    <property type="entry name" value="TlpA_like_family"/>
    <property type="match status" value="1"/>
</dbReference>
<dbReference type="PROSITE" id="PS00194">
    <property type="entry name" value="THIOREDOXIN_1"/>
    <property type="match status" value="1"/>
</dbReference>
<keyword evidence="2" id="KW-0201">Cytochrome c-type biogenesis</keyword>
<dbReference type="InterPro" id="IPR013766">
    <property type="entry name" value="Thioredoxin_domain"/>
</dbReference>
<dbReference type="PANTHER" id="PTHR42852:SF6">
    <property type="entry name" value="THIOL:DISULFIDE INTERCHANGE PROTEIN DSBE"/>
    <property type="match status" value="1"/>
</dbReference>
<dbReference type="GO" id="GO:0030313">
    <property type="term" value="C:cell envelope"/>
    <property type="evidence" value="ECO:0007669"/>
    <property type="project" value="UniProtKB-SubCell"/>
</dbReference>
<dbReference type="InterPro" id="IPR017937">
    <property type="entry name" value="Thioredoxin_CS"/>
</dbReference>
<accession>A0A9J7BXJ6</accession>
<dbReference type="PANTHER" id="PTHR42852">
    <property type="entry name" value="THIOL:DISULFIDE INTERCHANGE PROTEIN DSBE"/>
    <property type="match status" value="1"/>
</dbReference>
<dbReference type="AlphaFoldDB" id="A0A9J7BXJ6"/>